<proteinExistence type="predicted"/>
<name>A0A9X1L199_9BACT</name>
<dbReference type="InterPro" id="IPR006665">
    <property type="entry name" value="OmpA-like"/>
</dbReference>
<dbReference type="InterPro" id="IPR050330">
    <property type="entry name" value="Bact_OuterMem_StrucFunc"/>
</dbReference>
<dbReference type="PROSITE" id="PS01068">
    <property type="entry name" value="OMPA_1"/>
    <property type="match status" value="1"/>
</dbReference>
<dbReference type="PROSITE" id="PS50005">
    <property type="entry name" value="TPR"/>
    <property type="match status" value="1"/>
</dbReference>
<feature type="chain" id="PRO_5040831520" evidence="6">
    <location>
        <begin position="24"/>
        <end position="685"/>
    </location>
</feature>
<evidence type="ECO:0000313" key="8">
    <source>
        <dbReference type="EMBL" id="MCA6078002.1"/>
    </source>
</evidence>
<dbReference type="InterPro" id="IPR011990">
    <property type="entry name" value="TPR-like_helical_dom_sf"/>
</dbReference>
<evidence type="ECO:0000256" key="2">
    <source>
        <dbReference type="ARBA" id="ARBA00023136"/>
    </source>
</evidence>
<dbReference type="PANTHER" id="PTHR30329:SF21">
    <property type="entry name" value="LIPOPROTEIN YIAD-RELATED"/>
    <property type="match status" value="1"/>
</dbReference>
<evidence type="ECO:0000256" key="5">
    <source>
        <dbReference type="PROSITE-ProRule" id="PRU00473"/>
    </source>
</evidence>
<organism evidence="8 9">
    <name type="scientific">Fulvivirga sedimenti</name>
    <dbReference type="NCBI Taxonomy" id="2879465"/>
    <lineage>
        <taxon>Bacteria</taxon>
        <taxon>Pseudomonadati</taxon>
        <taxon>Bacteroidota</taxon>
        <taxon>Cytophagia</taxon>
        <taxon>Cytophagales</taxon>
        <taxon>Fulvivirgaceae</taxon>
        <taxon>Fulvivirga</taxon>
    </lineage>
</organism>
<evidence type="ECO:0000256" key="6">
    <source>
        <dbReference type="SAM" id="SignalP"/>
    </source>
</evidence>
<feature type="repeat" description="TPR" evidence="4">
    <location>
        <begin position="67"/>
        <end position="100"/>
    </location>
</feature>
<evidence type="ECO:0000313" key="9">
    <source>
        <dbReference type="Proteomes" id="UP001139409"/>
    </source>
</evidence>
<dbReference type="Pfam" id="PF07676">
    <property type="entry name" value="PD40"/>
    <property type="match status" value="2"/>
</dbReference>
<dbReference type="Pfam" id="PF00691">
    <property type="entry name" value="OmpA"/>
    <property type="match status" value="1"/>
</dbReference>
<keyword evidence="4" id="KW-0802">TPR repeat</keyword>
<comment type="subcellular location">
    <subcellularLocation>
        <location evidence="1">Cell outer membrane</location>
    </subcellularLocation>
</comment>
<dbReference type="PANTHER" id="PTHR30329">
    <property type="entry name" value="STATOR ELEMENT OF FLAGELLAR MOTOR COMPLEX"/>
    <property type="match status" value="1"/>
</dbReference>
<comment type="caution">
    <text evidence="8">The sequence shown here is derived from an EMBL/GenBank/DDBJ whole genome shotgun (WGS) entry which is preliminary data.</text>
</comment>
<dbReference type="Proteomes" id="UP001139409">
    <property type="component" value="Unassembled WGS sequence"/>
</dbReference>
<feature type="signal peptide" evidence="6">
    <location>
        <begin position="1"/>
        <end position="23"/>
    </location>
</feature>
<dbReference type="AlphaFoldDB" id="A0A9X1L199"/>
<dbReference type="SUPFAM" id="SSF103088">
    <property type="entry name" value="OmpA-like"/>
    <property type="match status" value="1"/>
</dbReference>
<dbReference type="PRINTS" id="PR01021">
    <property type="entry name" value="OMPADOMAIN"/>
</dbReference>
<feature type="domain" description="OmpA-like" evidence="7">
    <location>
        <begin position="567"/>
        <end position="685"/>
    </location>
</feature>
<sequence length="685" mass="77531">MIQKRVLQFFTVFLLSISTSLFAQEQSDKELAEEYINQAELIMEATAAMVDARDLYVLAAEADPSNVKANWMAGDFHLKTIGKDRAVKYFLKVLELDPNYRFDIMYQIGRSYQYGMDFDNALAYYNRYLNKLKQEDGYRGIDKVELAEVTRRIYECSNAKEYVANPAHYSIVNIGNAINTEYEEYAPVLNEDETLMIFTTRRRDGNLNENVFKDNKPFEDIFMATKENGVWSPAMNIGSTVNTEYHDSNLALSADGEQLFIYKDENNGDIYAANRNEDGSWSYPEPLSENINSEGFKESSISISPDGSTLFFASDRPGGYGGSDIYFSVKDARGEWGRSKNLGPTINTEYDDDGPFIDYDGKTLYFSTRGRKGMGGYDIFRSEYDSANNAWTEPENLGFPINTPDDDIYFVSTKDGQRGYYASVREDGLGYTDIYMVTILSDEEMEALANKDVESDSIEQVKTDLETAVNVTEKKTEPLEVVVNVLDEAGNPTDAKVSVQSIPDNMVAGKSREDLGKYRFMIRQSTPKSYRLSVEKDGYLFEDIDLGSLAASSESSTMERTVRLRKLELGTRKVLRNIYFDFDKATFKDESYSELNKLETMMAQNPGMVIEISGHTDNIGSKAYNLDLSQRRANAVKNFLVNKGIDSRRIMSVGFGEEKPLASNDDEAEGREINRRVEFKVTGLK</sequence>
<dbReference type="RefSeq" id="WP_225698864.1">
    <property type="nucleotide sequence ID" value="NZ_JAIXNE010000005.1"/>
</dbReference>
<evidence type="ECO:0000256" key="4">
    <source>
        <dbReference type="PROSITE-ProRule" id="PRU00339"/>
    </source>
</evidence>
<dbReference type="Gene3D" id="2.120.10.30">
    <property type="entry name" value="TolB, C-terminal domain"/>
    <property type="match status" value="1"/>
</dbReference>
<dbReference type="SUPFAM" id="SSF48452">
    <property type="entry name" value="TPR-like"/>
    <property type="match status" value="1"/>
</dbReference>
<accession>A0A9X1L199</accession>
<gene>
    <name evidence="8" type="ORF">LDX50_24220</name>
</gene>
<dbReference type="InterPro" id="IPR011042">
    <property type="entry name" value="6-blade_b-propeller_TolB-like"/>
</dbReference>
<protein>
    <submittedName>
        <fullName evidence="8">OmpA family protein</fullName>
    </submittedName>
</protein>
<dbReference type="InterPro" id="IPR011659">
    <property type="entry name" value="WD40"/>
</dbReference>
<dbReference type="InterPro" id="IPR006664">
    <property type="entry name" value="OMP_bac"/>
</dbReference>
<reference evidence="8" key="1">
    <citation type="submission" date="2021-09" db="EMBL/GenBank/DDBJ databases">
        <title>Fulvivirga sp. isolated from coastal sediment.</title>
        <authorList>
            <person name="Yu H."/>
        </authorList>
    </citation>
    <scope>NUCLEOTIDE SEQUENCE</scope>
    <source>
        <strain evidence="8">1062</strain>
    </source>
</reference>
<dbReference type="InterPro" id="IPR019734">
    <property type="entry name" value="TPR_rpt"/>
</dbReference>
<keyword evidence="9" id="KW-1185">Reference proteome</keyword>
<evidence type="ECO:0000256" key="1">
    <source>
        <dbReference type="ARBA" id="ARBA00004442"/>
    </source>
</evidence>
<keyword evidence="6" id="KW-0732">Signal</keyword>
<dbReference type="InterPro" id="IPR036737">
    <property type="entry name" value="OmpA-like_sf"/>
</dbReference>
<evidence type="ECO:0000259" key="7">
    <source>
        <dbReference type="PROSITE" id="PS51123"/>
    </source>
</evidence>
<evidence type="ECO:0000256" key="3">
    <source>
        <dbReference type="ARBA" id="ARBA00023237"/>
    </source>
</evidence>
<dbReference type="InterPro" id="IPR006690">
    <property type="entry name" value="OMPA-like_CS"/>
</dbReference>
<dbReference type="SUPFAM" id="SSF82171">
    <property type="entry name" value="DPP6 N-terminal domain-like"/>
    <property type="match status" value="1"/>
</dbReference>
<dbReference type="Gene3D" id="3.30.1330.60">
    <property type="entry name" value="OmpA-like domain"/>
    <property type="match status" value="1"/>
</dbReference>
<dbReference type="PROSITE" id="PS51123">
    <property type="entry name" value="OMPA_2"/>
    <property type="match status" value="1"/>
</dbReference>
<dbReference type="CDD" id="cd07185">
    <property type="entry name" value="OmpA_C-like"/>
    <property type="match status" value="1"/>
</dbReference>
<keyword evidence="3" id="KW-0998">Cell outer membrane</keyword>
<dbReference type="GO" id="GO:0009279">
    <property type="term" value="C:cell outer membrane"/>
    <property type="evidence" value="ECO:0007669"/>
    <property type="project" value="UniProtKB-SubCell"/>
</dbReference>
<dbReference type="EMBL" id="JAIXNE010000005">
    <property type="protein sequence ID" value="MCA6078002.1"/>
    <property type="molecule type" value="Genomic_DNA"/>
</dbReference>
<dbReference type="Gene3D" id="1.25.40.10">
    <property type="entry name" value="Tetratricopeptide repeat domain"/>
    <property type="match status" value="1"/>
</dbReference>
<keyword evidence="2 5" id="KW-0472">Membrane</keyword>